<keyword evidence="3" id="KW-0285">Flavoprotein</keyword>
<dbReference type="PANTHER" id="PTHR42784">
    <property type="entry name" value="PYRANOSE 2-OXIDASE"/>
    <property type="match status" value="1"/>
</dbReference>
<sequence length="781" mass="84875">MPGLRRRERPPHRLRRVHTAGHRPGPPLPRHHRRTGGPGGGGPLPRRPGRRRGRPRRPHRRGVPRHRPRHHPPVVPGRLAPALPLRARGPGPREAQHRLHRLTRGVHRGTGLADLPRPPARRQGPGLRHLGGPAARRPRPSPAHGGGRPVTAGPARPATPRYDVVVVGAGLAGSLVAKRLGDRGWRVLVLEAGTRTLDSWPGHLDALDTAHAALAKVPNAPYRRNPAAPFPDVLDLTGLPDGGYRADGYFLQNGPLPYGSDHLRATGGTALHWMGLAPRMHPDDFHVRRAYGYGRDWPLAYDDLEPHYRAAERELGVAGDADEQRDAIGLPFPPGYGYPMHKIPRSYLDSVIAARLDGVRLREAPDAPETTLRVVTTPHARNSTPNPGYDSGRGHRPRGAVGTPNYGERCVGHAFCVPICPVQAKYTPLKTQATWSDDVTLVAHAVVSRVLTAGNGRVLGVEYQRYDDPASPAHTTRTAEADLVVLAAHAVENAKLLLLSGLADASGQVGRNLMDHPVLLTWGLLDHPAGPFRGPGSTSGLECFRTGPARRDRAPFRVEIGNWGWSWPAGSPSGDVSRLLGITGDPSQPRGKGLFGARLRRELGHFVGRQFSFQFAFEQDAESRNRVTVDPRHRDRLGIPRPVLTYDLSDHVKRGIASAKAVSDQLFRLLGAEDHTAYAPGTSAPGWFRHGDGAFEFKGAGHAAGTHVMGASRADSVVDPWQRCWDHPNLYAVGCGSMPSVGTSNPSLTMAALTLRSCERMHRDLTELHRPAALRLPEGRP</sequence>
<dbReference type="PANTHER" id="PTHR42784:SF1">
    <property type="entry name" value="PYRANOSE 2-OXIDASE"/>
    <property type="match status" value="1"/>
</dbReference>
<proteinExistence type="inferred from homology"/>
<dbReference type="InterPro" id="IPR007867">
    <property type="entry name" value="GMC_OxRtase_C"/>
</dbReference>
<gene>
    <name evidence="9" type="ORF">BLA24_11950</name>
</gene>
<dbReference type="Gene3D" id="3.50.50.60">
    <property type="entry name" value="FAD/NAD(P)-binding domain"/>
    <property type="match status" value="2"/>
</dbReference>
<feature type="compositionally biased region" description="Basic residues" evidence="6">
    <location>
        <begin position="98"/>
        <end position="107"/>
    </location>
</feature>
<dbReference type="AlphaFoldDB" id="A0A2G1XKM3"/>
<feature type="compositionally biased region" description="Basic residues" evidence="6">
    <location>
        <begin position="47"/>
        <end position="72"/>
    </location>
</feature>
<comment type="cofactor">
    <cofactor evidence="1">
        <name>FAD</name>
        <dbReference type="ChEBI" id="CHEBI:57692"/>
    </cofactor>
</comment>
<name>A0A2G1XKM3_STRCJ</name>
<dbReference type="EMBL" id="NHZO01000136">
    <property type="protein sequence ID" value="PHQ51788.1"/>
    <property type="molecule type" value="Genomic_DNA"/>
</dbReference>
<evidence type="ECO:0000259" key="8">
    <source>
        <dbReference type="Pfam" id="PF05199"/>
    </source>
</evidence>
<dbReference type="InterPro" id="IPR000172">
    <property type="entry name" value="GMC_OxRdtase_N"/>
</dbReference>
<dbReference type="Pfam" id="PF05199">
    <property type="entry name" value="GMC_oxred_C"/>
    <property type="match status" value="1"/>
</dbReference>
<dbReference type="GO" id="GO:0050660">
    <property type="term" value="F:flavin adenine dinucleotide binding"/>
    <property type="evidence" value="ECO:0007669"/>
    <property type="project" value="InterPro"/>
</dbReference>
<keyword evidence="4" id="KW-0274">FAD</keyword>
<dbReference type="GO" id="GO:0016614">
    <property type="term" value="F:oxidoreductase activity, acting on CH-OH group of donors"/>
    <property type="evidence" value="ECO:0007669"/>
    <property type="project" value="InterPro"/>
</dbReference>
<feature type="domain" description="Glucose-methanol-choline oxidoreductase C-terminal" evidence="8">
    <location>
        <begin position="622"/>
        <end position="753"/>
    </location>
</feature>
<accession>A0A2G1XKM3</accession>
<evidence type="ECO:0000313" key="9">
    <source>
        <dbReference type="EMBL" id="PHQ51788.1"/>
    </source>
</evidence>
<keyword evidence="10" id="KW-1185">Reference proteome</keyword>
<feature type="compositionally biased region" description="Basic residues" evidence="6">
    <location>
        <begin position="1"/>
        <end position="21"/>
    </location>
</feature>
<evidence type="ECO:0000256" key="1">
    <source>
        <dbReference type="ARBA" id="ARBA00001974"/>
    </source>
</evidence>
<evidence type="ECO:0000256" key="6">
    <source>
        <dbReference type="SAM" id="MobiDB-lite"/>
    </source>
</evidence>
<evidence type="ECO:0000256" key="2">
    <source>
        <dbReference type="ARBA" id="ARBA00010790"/>
    </source>
</evidence>
<dbReference type="OrthoDB" id="9798604at2"/>
<comment type="similarity">
    <text evidence="2">Belongs to the GMC oxidoreductase family.</text>
</comment>
<organism evidence="9 10">
    <name type="scientific">Streptomyces cinnamoneus</name>
    <name type="common">Streptoverticillium cinnamoneum</name>
    <dbReference type="NCBI Taxonomy" id="53446"/>
    <lineage>
        <taxon>Bacteria</taxon>
        <taxon>Bacillati</taxon>
        <taxon>Actinomycetota</taxon>
        <taxon>Actinomycetes</taxon>
        <taxon>Kitasatosporales</taxon>
        <taxon>Streptomycetaceae</taxon>
        <taxon>Streptomyces</taxon>
        <taxon>Streptomyces cinnamoneus group</taxon>
    </lineage>
</organism>
<comment type="caution">
    <text evidence="9">The sequence shown here is derived from an EMBL/GenBank/DDBJ whole genome shotgun (WGS) entry which is preliminary data.</text>
</comment>
<dbReference type="Proteomes" id="UP000222531">
    <property type="component" value="Unassembled WGS sequence"/>
</dbReference>
<dbReference type="SUPFAM" id="SSF51905">
    <property type="entry name" value="FAD/NAD(P)-binding domain"/>
    <property type="match status" value="1"/>
</dbReference>
<keyword evidence="5" id="KW-0560">Oxidoreductase</keyword>
<feature type="region of interest" description="Disordered" evidence="6">
    <location>
        <begin position="1"/>
        <end position="158"/>
    </location>
</feature>
<evidence type="ECO:0000256" key="5">
    <source>
        <dbReference type="ARBA" id="ARBA00023002"/>
    </source>
</evidence>
<reference evidence="9 10" key="1">
    <citation type="journal article" date="2017" name="Biochemistry">
        <title>Identification of the Biosynthetic Pathway for the Antibiotic Bicyclomycin.</title>
        <authorList>
            <person name="Patteson J."/>
            <person name="Cai W."/>
            <person name="Johnson R.A."/>
            <person name="Santa Maria K."/>
            <person name="Li B."/>
        </authorList>
    </citation>
    <scope>NUCLEOTIDE SEQUENCE [LARGE SCALE GENOMIC DNA]</scope>
    <source>
        <strain evidence="9 10">ATCC 21532</strain>
    </source>
</reference>
<dbReference type="Pfam" id="PF00732">
    <property type="entry name" value="GMC_oxred_N"/>
    <property type="match status" value="1"/>
</dbReference>
<evidence type="ECO:0000256" key="4">
    <source>
        <dbReference type="ARBA" id="ARBA00022827"/>
    </source>
</evidence>
<dbReference type="InterPro" id="IPR051473">
    <property type="entry name" value="P2Ox-like"/>
</dbReference>
<evidence type="ECO:0000313" key="10">
    <source>
        <dbReference type="Proteomes" id="UP000222531"/>
    </source>
</evidence>
<evidence type="ECO:0000256" key="3">
    <source>
        <dbReference type="ARBA" id="ARBA00022630"/>
    </source>
</evidence>
<evidence type="ECO:0000259" key="7">
    <source>
        <dbReference type="Pfam" id="PF00732"/>
    </source>
</evidence>
<dbReference type="InterPro" id="IPR036188">
    <property type="entry name" value="FAD/NAD-bd_sf"/>
</dbReference>
<feature type="region of interest" description="Disordered" evidence="6">
    <location>
        <begin position="377"/>
        <end position="399"/>
    </location>
</feature>
<protein>
    <submittedName>
        <fullName evidence="9">Uncharacterized protein</fullName>
    </submittedName>
</protein>
<feature type="domain" description="Glucose-methanol-choline oxidoreductase N-terminal" evidence="7">
    <location>
        <begin position="412"/>
        <end position="518"/>
    </location>
</feature>